<evidence type="ECO:0000256" key="8">
    <source>
        <dbReference type="ARBA" id="ARBA00022839"/>
    </source>
</evidence>
<evidence type="ECO:0000313" key="17">
    <source>
        <dbReference type="Proteomes" id="UP000252100"/>
    </source>
</evidence>
<evidence type="ECO:0000256" key="9">
    <source>
        <dbReference type="ARBA" id="ARBA00022840"/>
    </source>
</evidence>
<dbReference type="GO" id="GO:0004386">
    <property type="term" value="F:helicase activity"/>
    <property type="evidence" value="ECO:0007669"/>
    <property type="project" value="UniProtKB-KW"/>
</dbReference>
<dbReference type="SUPFAM" id="SSF52540">
    <property type="entry name" value="P-loop containing nucleoside triphosphate hydrolases"/>
    <property type="match status" value="2"/>
</dbReference>
<keyword evidence="4 14" id="KW-0547">Nucleotide-binding</keyword>
<feature type="binding site" evidence="14">
    <location>
        <position position="1107"/>
    </location>
    <ligand>
        <name>[4Fe-4S] cluster</name>
        <dbReference type="ChEBI" id="CHEBI:49883"/>
    </ligand>
</feature>
<keyword evidence="7 14" id="KW-0347">Helicase</keyword>
<dbReference type="GO" id="GO:0051539">
    <property type="term" value="F:4 iron, 4 sulfur cluster binding"/>
    <property type="evidence" value="ECO:0007669"/>
    <property type="project" value="UniProtKB-KW"/>
</dbReference>
<keyword evidence="3 14" id="KW-0479">Metal-binding</keyword>
<dbReference type="GO" id="GO:0003690">
    <property type="term" value="F:double-stranded DNA binding"/>
    <property type="evidence" value="ECO:0007669"/>
    <property type="project" value="UniProtKB-UniRule"/>
</dbReference>
<keyword evidence="8 14" id="KW-0269">Exonuclease</keyword>
<keyword evidence="6 14" id="KW-0378">Hydrolase</keyword>
<evidence type="ECO:0000256" key="12">
    <source>
        <dbReference type="ARBA" id="ARBA00023125"/>
    </source>
</evidence>
<comment type="function">
    <text evidence="14">The heterodimer acts as both an ATP-dependent DNA helicase and an ATP-dependent, dual-direction single-stranded exonuclease. Recognizes the chi site generating a DNA molecule suitable for the initiation of homologous recombination. The AddB subunit has 5' -&gt; 3' nuclease activity but not helicase activity.</text>
</comment>
<evidence type="ECO:0000256" key="1">
    <source>
        <dbReference type="ARBA" id="ARBA00022485"/>
    </source>
</evidence>
<keyword evidence="13 14" id="KW-0234">DNA repair</keyword>
<dbReference type="PANTHER" id="PTHR30591">
    <property type="entry name" value="RECBCD ENZYME SUBUNIT RECC"/>
    <property type="match status" value="1"/>
</dbReference>
<dbReference type="InterPro" id="IPR011604">
    <property type="entry name" value="PDDEXK-like_dom_sf"/>
</dbReference>
<dbReference type="AlphaFoldDB" id="A0A345BVH5"/>
<dbReference type="RefSeq" id="WP_114370490.1">
    <property type="nucleotide sequence ID" value="NZ_CP031092.1"/>
</dbReference>
<dbReference type="InterPro" id="IPR014140">
    <property type="entry name" value="DNA_helicase_suAddB"/>
</dbReference>
<keyword evidence="1 14" id="KW-0004">4Fe-4S</keyword>
<dbReference type="HAMAP" id="MF_01452">
    <property type="entry name" value="AddB_type1"/>
    <property type="match status" value="1"/>
</dbReference>
<dbReference type="InterPro" id="IPR038726">
    <property type="entry name" value="PDDEXK_AddAB-type"/>
</dbReference>
<evidence type="ECO:0000256" key="7">
    <source>
        <dbReference type="ARBA" id="ARBA00022806"/>
    </source>
</evidence>
<evidence type="ECO:0000259" key="15">
    <source>
        <dbReference type="PROSITE" id="PS51217"/>
    </source>
</evidence>
<dbReference type="OrthoDB" id="9758506at2"/>
<dbReference type="NCBIfam" id="TIGR02773">
    <property type="entry name" value="addB_Gpos"/>
    <property type="match status" value="1"/>
</dbReference>
<evidence type="ECO:0000256" key="10">
    <source>
        <dbReference type="ARBA" id="ARBA00023004"/>
    </source>
</evidence>
<evidence type="ECO:0000256" key="13">
    <source>
        <dbReference type="ARBA" id="ARBA00023204"/>
    </source>
</evidence>
<evidence type="ECO:0000256" key="3">
    <source>
        <dbReference type="ARBA" id="ARBA00022723"/>
    </source>
</evidence>
<dbReference type="GO" id="GO:0005524">
    <property type="term" value="F:ATP binding"/>
    <property type="evidence" value="ECO:0007669"/>
    <property type="project" value="UniProtKB-UniRule"/>
</dbReference>
<dbReference type="Gene3D" id="6.10.140.1030">
    <property type="match status" value="1"/>
</dbReference>
<evidence type="ECO:0000256" key="4">
    <source>
        <dbReference type="ARBA" id="ARBA00022741"/>
    </source>
</evidence>
<keyword evidence="5 14" id="KW-0227">DNA damage</keyword>
<gene>
    <name evidence="14 16" type="primary">addB</name>
    <name evidence="16" type="ORF">DT065_02275</name>
</gene>
<evidence type="ECO:0000256" key="5">
    <source>
        <dbReference type="ARBA" id="ARBA00022763"/>
    </source>
</evidence>
<evidence type="ECO:0000313" key="16">
    <source>
        <dbReference type="EMBL" id="AXF54956.1"/>
    </source>
</evidence>
<accession>A0A345BVH5</accession>
<keyword evidence="11 14" id="KW-0411">Iron-sulfur</keyword>
<feature type="binding site" evidence="14">
    <location>
        <position position="1113"/>
    </location>
    <ligand>
        <name>[4Fe-4S] cluster</name>
        <dbReference type="ChEBI" id="CHEBI:49883"/>
    </ligand>
</feature>
<comment type="cofactor">
    <cofactor evidence="14">
        <name>Mg(2+)</name>
        <dbReference type="ChEBI" id="CHEBI:18420"/>
    </cofactor>
</comment>
<dbReference type="PANTHER" id="PTHR30591:SF1">
    <property type="entry name" value="RECBCD ENZYME SUBUNIT RECC"/>
    <property type="match status" value="1"/>
</dbReference>
<proteinExistence type="inferred from homology"/>
<evidence type="ECO:0000256" key="14">
    <source>
        <dbReference type="HAMAP-Rule" id="MF_01452"/>
    </source>
</evidence>
<dbReference type="InterPro" id="IPR049035">
    <property type="entry name" value="ADDB_N"/>
</dbReference>
<dbReference type="InterPro" id="IPR014017">
    <property type="entry name" value="DNA_helicase_UvrD-like_C"/>
</dbReference>
<dbReference type="EMBL" id="CP031092">
    <property type="protein sequence ID" value="AXF54956.1"/>
    <property type="molecule type" value="Genomic_DNA"/>
</dbReference>
<comment type="miscellaneous">
    <text evidence="14">Despite having conserved helicase domains, this subunit does not have helicase activity.</text>
</comment>
<comment type="cofactor">
    <cofactor evidence="14">
        <name>[4Fe-4S] cluster</name>
        <dbReference type="ChEBI" id="CHEBI:49883"/>
    </cofactor>
    <text evidence="14">Binds 1 [4Fe-4S] cluster.</text>
</comment>
<reference evidence="16 17" key="1">
    <citation type="journal article" date="2018" name="J. Microbiol.">
        <title>Salicibibacter kimchii gen. nov., sp. nov., a moderately halophilic and alkalitolerant bacterium in the family Bacillaceae, isolated from kimchi.</title>
        <authorList>
            <person name="Jang J.Y."/>
            <person name="Oh Y.J."/>
            <person name="Lim S.K."/>
            <person name="Park H.K."/>
            <person name="Lee C."/>
            <person name="Kim J.Y."/>
            <person name="Lee M.A."/>
            <person name="Choi H.J."/>
        </authorList>
    </citation>
    <scope>NUCLEOTIDE SEQUENCE [LARGE SCALE GENOMIC DNA]</scope>
    <source>
        <strain evidence="16 17">NKC1-1</strain>
    </source>
</reference>
<organism evidence="16 17">
    <name type="scientific">Salicibibacter kimchii</name>
    <dbReference type="NCBI Taxonomy" id="2099786"/>
    <lineage>
        <taxon>Bacteria</taxon>
        <taxon>Bacillati</taxon>
        <taxon>Bacillota</taxon>
        <taxon>Bacilli</taxon>
        <taxon>Bacillales</taxon>
        <taxon>Bacillaceae</taxon>
        <taxon>Salicibibacter</taxon>
    </lineage>
</organism>
<dbReference type="Gene3D" id="3.90.320.10">
    <property type="match status" value="1"/>
</dbReference>
<keyword evidence="9 14" id="KW-0067">ATP-binding</keyword>
<feature type="binding site" evidence="14">
    <location>
        <position position="780"/>
    </location>
    <ligand>
        <name>[4Fe-4S] cluster</name>
        <dbReference type="ChEBI" id="CHEBI:49883"/>
    </ligand>
</feature>
<dbReference type="Pfam" id="PF21445">
    <property type="entry name" value="ADDB_N"/>
    <property type="match status" value="1"/>
</dbReference>
<keyword evidence="2 14" id="KW-0540">Nuclease</keyword>
<protein>
    <recommendedName>
        <fullName evidence="14">ATP-dependent helicase/deoxyribonuclease subunit B</fullName>
        <ecNumber evidence="14">3.1.-.-</ecNumber>
    </recommendedName>
    <alternativeName>
        <fullName evidence="14">ATP-dependent helicase/nuclease subunit AddB</fullName>
    </alternativeName>
</protein>
<evidence type="ECO:0000256" key="2">
    <source>
        <dbReference type="ARBA" id="ARBA00022722"/>
    </source>
</evidence>
<dbReference type="GO" id="GO:0046872">
    <property type="term" value="F:metal ion binding"/>
    <property type="evidence" value="ECO:0007669"/>
    <property type="project" value="UniProtKB-KW"/>
</dbReference>
<dbReference type="GO" id="GO:0000724">
    <property type="term" value="P:double-strand break repair via homologous recombination"/>
    <property type="evidence" value="ECO:0007669"/>
    <property type="project" value="UniProtKB-UniRule"/>
</dbReference>
<comment type="subunit">
    <text evidence="14">Heterodimer of AddA and AddB.</text>
</comment>
<dbReference type="Gene3D" id="3.40.50.300">
    <property type="entry name" value="P-loop containing nucleotide triphosphate hydrolases"/>
    <property type="match status" value="3"/>
</dbReference>
<dbReference type="PROSITE" id="PS51217">
    <property type="entry name" value="UVRD_HELICASE_CTER"/>
    <property type="match status" value="1"/>
</dbReference>
<sequence length="1146" mass="131802">MQLRFYVGESGSGKTTTLLNEVEHALSEEAVDGPPILILVPEQMTFQIEYQLTKQLGGMARAHVLSFSRLALRILQETGGNTGDRLQRAGVHMLLRKIVEDEKKHFRVFRKAADTDGFIHELEQMMTEMRRQALTTEVITEKQSQLEEDGEPAGLRDKLHDISLVYGRFEQAFQGTYMNTEEALKRLIQQLPDSEWLKDAIVYVDGFYDFSPQELYVIESLFSKVKEMTVSLTIDHVPNQEMSPNELNRFYLTAKTYTKLTTLAKTNNIGWNVRTFSGRPPSAHEEGQALQLFEAVNRRAEIEGVARKIIELVRDHGYQYGDIALLVRDDRPYDELLKRVFGRFEIPIFLDEKRSMMHHPVVELIRSTLEIVEKNWSFEAVFRALKTDLFFAVTDDWTDWREKVDELENYALAHGIYGNKWKEKRHWHYRRHRNVMDSDGQTDMEKKIEARINHTRDTLIAPLLTLEARVKQSESVRRRCEALYLFFEELQLPAKIERMRDQAIAAGSLENAAEHDQVWENVMDMLDQFVNAAGDDDLSLFYFTRMMDAGLESMQFAIVPPAIDQVTIADMERSRLPDVRVTFILGANEGILPAKPEEDGLIRDRERDQLEDIGLSVGPSANDLLWNEPFYLYMAEASSTDLLIYTYALADEDGKTLLPSPLIGRLWEQYPNMPHTFIESDAGSAQENMQSTFINHPDQAIEELAMQLQKWRNGEEISDVWWHVYNWFTTKSKWQDRLRTALGSLFYKNEATRLEAATTRELYGEDIQTSVSRMEMFQKCAFRHFGTYGLGLKEREVFKLEAPDIGELFHAALKDVAEVVRENNLVWADLSDQECAQIARETVEKLLPHVQRNIMFSTNRHAYLSKKLEDVVVHTTKTLRTQAQSSSFVPIGLEVQFGNQKGNIPTYTFRLKNGSNLSLRGRIDRVDHAKSESGDLLRVIDYKSSRQQWRLSDVFHGISLQMPVYLDIVLHSAKQWLGTDADIGGMFYFHVHNPVVEADESMDDTKIADHLLKQFKMQGVLPADKNIAALMDQKLHEGGHSSIIPAYVKKDGAFSPSKSSVVSKEDFQSLRRYLHTKMKEIGERLTDGNVGIEPYRTDKNEIACTYCPLQSVCQFDPTLPTNDYRLLPTLSVEKTMEGMKREEDES</sequence>
<evidence type="ECO:0000256" key="11">
    <source>
        <dbReference type="ARBA" id="ARBA00023014"/>
    </source>
</evidence>
<feature type="binding site" evidence="14">
    <location>
        <position position="1104"/>
    </location>
    <ligand>
        <name>[4Fe-4S] cluster</name>
        <dbReference type="ChEBI" id="CHEBI:49883"/>
    </ligand>
</feature>
<dbReference type="GO" id="GO:0008409">
    <property type="term" value="F:5'-3' exonuclease activity"/>
    <property type="evidence" value="ECO:0007669"/>
    <property type="project" value="UniProtKB-UniRule"/>
</dbReference>
<feature type="domain" description="UvrD-like helicase C-terminal" evidence="15">
    <location>
        <begin position="259"/>
        <end position="576"/>
    </location>
</feature>
<dbReference type="EC" id="3.1.-.-" evidence="14"/>
<keyword evidence="12 14" id="KW-0238">DNA-binding</keyword>
<comment type="similarity">
    <text evidence="14">Belongs to the helicase family. AddB/RexB type 1 subfamily.</text>
</comment>
<name>A0A345BVH5_9BACI</name>
<keyword evidence="17" id="KW-1185">Reference proteome</keyword>
<evidence type="ECO:0000256" key="6">
    <source>
        <dbReference type="ARBA" id="ARBA00022801"/>
    </source>
</evidence>
<dbReference type="Pfam" id="PF12705">
    <property type="entry name" value="PDDEXK_1"/>
    <property type="match status" value="1"/>
</dbReference>
<dbReference type="Proteomes" id="UP000252100">
    <property type="component" value="Chromosome"/>
</dbReference>
<dbReference type="InterPro" id="IPR027417">
    <property type="entry name" value="P-loop_NTPase"/>
</dbReference>
<dbReference type="KEGG" id="rue:DT065_02275"/>
<keyword evidence="10 14" id="KW-0408">Iron</keyword>